<keyword evidence="9 12" id="KW-0472">Membrane</keyword>
<evidence type="ECO:0000256" key="10">
    <source>
        <dbReference type="ARBA" id="ARBA00023170"/>
    </source>
</evidence>
<dbReference type="InterPro" id="IPR001611">
    <property type="entry name" value="Leu-rich_rpt"/>
</dbReference>
<dbReference type="AlphaFoldDB" id="A0A5N5FFT7"/>
<dbReference type="FunFam" id="3.80.10.10:FF:000095">
    <property type="entry name" value="LRR receptor-like serine/threonine-protein kinase GSO1"/>
    <property type="match status" value="1"/>
</dbReference>
<dbReference type="GO" id="GO:0005886">
    <property type="term" value="C:plasma membrane"/>
    <property type="evidence" value="ECO:0007669"/>
    <property type="project" value="UniProtKB-SubCell"/>
</dbReference>
<evidence type="ECO:0000259" key="14">
    <source>
        <dbReference type="Pfam" id="PF08263"/>
    </source>
</evidence>
<dbReference type="EMBL" id="SMOL01000695">
    <property type="protein sequence ID" value="KAB2601713.1"/>
    <property type="molecule type" value="Genomic_DNA"/>
</dbReference>
<evidence type="ECO:0000256" key="12">
    <source>
        <dbReference type="SAM" id="Phobius"/>
    </source>
</evidence>
<keyword evidence="7" id="KW-0677">Repeat</keyword>
<reference evidence="16 17" key="3">
    <citation type="submission" date="2019-11" db="EMBL/GenBank/DDBJ databases">
        <title>A de novo genome assembly of a pear dwarfing rootstock.</title>
        <authorList>
            <person name="Wang F."/>
            <person name="Wang J."/>
            <person name="Li S."/>
            <person name="Zhang Y."/>
            <person name="Fang M."/>
            <person name="Ma L."/>
            <person name="Zhao Y."/>
            <person name="Jiang S."/>
        </authorList>
    </citation>
    <scope>NUCLEOTIDE SEQUENCE [LARGE SCALE GENOMIC DNA]</scope>
    <source>
        <strain evidence="16">S2</strain>
        <tissue evidence="16">Leaf</tissue>
    </source>
</reference>
<dbReference type="InterPro" id="IPR032675">
    <property type="entry name" value="LRR_dom_sf"/>
</dbReference>
<evidence type="ECO:0000256" key="2">
    <source>
        <dbReference type="ARBA" id="ARBA00009592"/>
    </source>
</evidence>
<dbReference type="PANTHER" id="PTHR48063:SF90">
    <property type="entry name" value="OS11G0565920 PROTEIN"/>
    <property type="match status" value="1"/>
</dbReference>
<dbReference type="SUPFAM" id="SSF52058">
    <property type="entry name" value="L domain-like"/>
    <property type="match status" value="2"/>
</dbReference>
<organism evidence="16 17">
    <name type="scientific">Pyrus ussuriensis x Pyrus communis</name>
    <dbReference type="NCBI Taxonomy" id="2448454"/>
    <lineage>
        <taxon>Eukaryota</taxon>
        <taxon>Viridiplantae</taxon>
        <taxon>Streptophyta</taxon>
        <taxon>Embryophyta</taxon>
        <taxon>Tracheophyta</taxon>
        <taxon>Spermatophyta</taxon>
        <taxon>Magnoliopsida</taxon>
        <taxon>eudicotyledons</taxon>
        <taxon>Gunneridae</taxon>
        <taxon>Pentapetalae</taxon>
        <taxon>rosids</taxon>
        <taxon>fabids</taxon>
        <taxon>Rosales</taxon>
        <taxon>Rosaceae</taxon>
        <taxon>Amygdaloideae</taxon>
        <taxon>Maleae</taxon>
        <taxon>Pyrus</taxon>
    </lineage>
</organism>
<dbReference type="FunFam" id="3.80.10.10:FF:000111">
    <property type="entry name" value="LRR receptor-like serine/threonine-protein kinase ERECTA"/>
    <property type="match status" value="1"/>
</dbReference>
<dbReference type="InterPro" id="IPR013210">
    <property type="entry name" value="LRR_N_plant-typ"/>
</dbReference>
<evidence type="ECO:0000256" key="9">
    <source>
        <dbReference type="ARBA" id="ARBA00023136"/>
    </source>
</evidence>
<keyword evidence="5 12" id="KW-0812">Transmembrane</keyword>
<dbReference type="Proteomes" id="UP000327157">
    <property type="component" value="Chromosome 10"/>
</dbReference>
<keyword evidence="6 13" id="KW-0732">Signal</keyword>
<dbReference type="Pfam" id="PF23598">
    <property type="entry name" value="LRR_14"/>
    <property type="match status" value="1"/>
</dbReference>
<dbReference type="Pfam" id="PF00560">
    <property type="entry name" value="LRR_1"/>
    <property type="match status" value="13"/>
</dbReference>
<dbReference type="Pfam" id="PF13516">
    <property type="entry name" value="LRR_6"/>
    <property type="match status" value="1"/>
</dbReference>
<keyword evidence="3" id="KW-1003">Cell membrane</keyword>
<dbReference type="PANTHER" id="PTHR48063">
    <property type="entry name" value="LRR RECEPTOR-LIKE KINASE"/>
    <property type="match status" value="1"/>
</dbReference>
<reference evidence="17" key="2">
    <citation type="submission" date="2019-10" db="EMBL/GenBank/DDBJ databases">
        <title>A de novo genome assembly of a pear dwarfing rootstock.</title>
        <authorList>
            <person name="Wang F."/>
            <person name="Wang J."/>
            <person name="Li S."/>
            <person name="Zhang Y."/>
            <person name="Fang M."/>
            <person name="Ma L."/>
            <person name="Zhao Y."/>
            <person name="Jiang S."/>
        </authorList>
    </citation>
    <scope>NUCLEOTIDE SEQUENCE [LARGE SCALE GENOMIC DNA]</scope>
</reference>
<keyword evidence="8 12" id="KW-1133">Transmembrane helix</keyword>
<feature type="domain" description="Disease resistance R13L4/SHOC-2-like LRR" evidence="15">
    <location>
        <begin position="389"/>
        <end position="477"/>
    </location>
</feature>
<feature type="domain" description="Leucine-rich repeat-containing N-terminal plant-type" evidence="14">
    <location>
        <begin position="53"/>
        <end position="90"/>
    </location>
</feature>
<proteinExistence type="inferred from homology"/>
<keyword evidence="17" id="KW-1185">Reference proteome</keyword>
<evidence type="ECO:0000256" key="11">
    <source>
        <dbReference type="ARBA" id="ARBA00023180"/>
    </source>
</evidence>
<dbReference type="InterPro" id="IPR046956">
    <property type="entry name" value="RLP23-like"/>
</dbReference>
<dbReference type="SUPFAM" id="SSF52047">
    <property type="entry name" value="RNI-like"/>
    <property type="match status" value="2"/>
</dbReference>
<dbReference type="Pfam" id="PF08263">
    <property type="entry name" value="LRRNT_2"/>
    <property type="match status" value="1"/>
</dbReference>
<protein>
    <submittedName>
        <fullName evidence="16">Receptor-like protein 12</fullName>
    </submittedName>
</protein>
<evidence type="ECO:0000256" key="1">
    <source>
        <dbReference type="ARBA" id="ARBA00004251"/>
    </source>
</evidence>
<dbReference type="InterPro" id="IPR003591">
    <property type="entry name" value="Leu-rich_rpt_typical-subtyp"/>
</dbReference>
<feature type="chain" id="PRO_5024452757" evidence="13">
    <location>
        <begin position="41"/>
        <end position="1027"/>
    </location>
</feature>
<feature type="transmembrane region" description="Helical" evidence="12">
    <location>
        <begin position="968"/>
        <end position="991"/>
    </location>
</feature>
<dbReference type="PROSITE" id="PS51450">
    <property type="entry name" value="LRR"/>
    <property type="match status" value="1"/>
</dbReference>
<feature type="signal peptide" evidence="13">
    <location>
        <begin position="1"/>
        <end position="40"/>
    </location>
</feature>
<reference evidence="16 17" key="1">
    <citation type="submission" date="2019-09" db="EMBL/GenBank/DDBJ databases">
        <authorList>
            <person name="Ou C."/>
        </authorList>
    </citation>
    <scope>NUCLEOTIDE SEQUENCE [LARGE SCALE GENOMIC DNA]</scope>
    <source>
        <strain evidence="16">S2</strain>
        <tissue evidence="16">Leaf</tissue>
    </source>
</reference>
<evidence type="ECO:0000256" key="8">
    <source>
        <dbReference type="ARBA" id="ARBA00022989"/>
    </source>
</evidence>
<evidence type="ECO:0000256" key="3">
    <source>
        <dbReference type="ARBA" id="ARBA00022475"/>
    </source>
</evidence>
<evidence type="ECO:0000313" key="17">
    <source>
        <dbReference type="Proteomes" id="UP000327157"/>
    </source>
</evidence>
<evidence type="ECO:0000259" key="15">
    <source>
        <dbReference type="Pfam" id="PF23598"/>
    </source>
</evidence>
<name>A0A5N5FFT7_9ROSA</name>
<keyword evidence="4" id="KW-0433">Leucine-rich repeat</keyword>
<evidence type="ECO:0000256" key="13">
    <source>
        <dbReference type="SAM" id="SignalP"/>
    </source>
</evidence>
<evidence type="ECO:0000256" key="6">
    <source>
        <dbReference type="ARBA" id="ARBA00022729"/>
    </source>
</evidence>
<dbReference type="FunFam" id="3.80.10.10:FF:000649">
    <property type="entry name" value="Leucine Rich Repeat family protein"/>
    <property type="match status" value="1"/>
</dbReference>
<gene>
    <name evidence="16" type="ORF">D8674_002718</name>
</gene>
<evidence type="ECO:0000256" key="4">
    <source>
        <dbReference type="ARBA" id="ARBA00022614"/>
    </source>
</evidence>
<comment type="similarity">
    <text evidence="2">Belongs to the RLP family.</text>
</comment>
<dbReference type="FunFam" id="3.80.10.10:FF:000383">
    <property type="entry name" value="Leucine-rich repeat receptor protein kinase EMS1"/>
    <property type="match status" value="1"/>
</dbReference>
<dbReference type="Gene3D" id="3.80.10.10">
    <property type="entry name" value="Ribonuclease Inhibitor"/>
    <property type="match status" value="3"/>
</dbReference>
<sequence length="1027" mass="115229">MMDALYAKLFNPTYHLNNSHYLLLLLLASLYLDTAKVCLGDGLPGTTVKLCMDEERRALLNIKQDLTDPSGRLSSWVGNDCCQWEGISCNYRTGHVAKLDLRNKHEPNPTGDDENWDELAYERSCLGGKINPSLLTLKHLNYLDLSSNNFQGIQIPEFFGRLESLRYLNISSASFGGEIPSSLGNLSYLNYLDLRSDVSLLEIPSRNLNWLSHLSSLKYLNLGGIDLGGSKVSWMHAVNMLPSLLELHLSSCHIVIESLPLSLQRINFTSLLVLDLSWNHINNSSFPKWLFNLTSLRKLDLSLNSFSGPFPIELANLKSLEYLDLSNMGFKGLIPKGIGNMCKLKILNLFGNILDGGIEEFLRSFSDCPNNTLESLDLSFNLFTSQLPASLGILKNLRYLNLGNNYFWGSIPKSIGNLSLLKTLDLSYNHMNGSIPESLGQLSELVDLYLTANSWAGMLTESHMLNLTRLKYISIYSEEPMSLIFNVSPEWVPPFKLHTILINNCRVGPAFSVWLQSQTELIDVTISRAGFSDSIPEEWFMKISSQVKSLDLSYNQFKGRLPFQLKFPELRSINLGHNQFDGLLPLWSTNATVIDLESNLLSGKIPSNIDELMPNLRQLCLSENHLTGIIPPSVCKIHKLMVLSLRRNRLYGEFPHEWSLWSIITVVDVAYNNLSGNIPTSVGIPRSLQVLKMNNNKFTGEIPFSLNNCSTLRRLDLGGNKFTGNLPLWIGSNVSTLQLLQLRSNRLSGQIPQQFCSLIYLHILDLGHNNISGSIPKCLNNMTSLVDSASPGSNDSSEWYLYRYIYDAQTTVTSKGRELDYGRSQMQYVKSVDLSSNNLHGEIPEEVCSLVELGTLNLSMNQLSGKIPSKIGNLRLLETLDLSLNHLSGQIPQSLSSLTFLSHLNLSYNNLTGRIPTGNQLQTLVDKSIYEGNPALCGAPLSTACPGDETPTRQPLPVEDNTDKEERLWLYVSVILGFVVGFWGVCGTLIIKKSWRYAYFRFFDNIKDKAALAIALKAARWRRRWEK</sequence>
<evidence type="ECO:0000256" key="7">
    <source>
        <dbReference type="ARBA" id="ARBA00022737"/>
    </source>
</evidence>
<comment type="subcellular location">
    <subcellularLocation>
        <location evidence="1">Cell membrane</location>
        <topology evidence="1">Single-pass type I membrane protein</topology>
    </subcellularLocation>
</comment>
<evidence type="ECO:0000256" key="5">
    <source>
        <dbReference type="ARBA" id="ARBA00022692"/>
    </source>
</evidence>
<keyword evidence="11" id="KW-0325">Glycoprotein</keyword>
<dbReference type="OrthoDB" id="1060944at2759"/>
<dbReference type="InterPro" id="IPR055414">
    <property type="entry name" value="LRR_R13L4/SHOC2-like"/>
</dbReference>
<evidence type="ECO:0000313" key="16">
    <source>
        <dbReference type="EMBL" id="KAB2601713.1"/>
    </source>
</evidence>
<comment type="caution">
    <text evidence="16">The sequence shown here is derived from an EMBL/GenBank/DDBJ whole genome shotgun (WGS) entry which is preliminary data.</text>
</comment>
<dbReference type="SMART" id="SM00369">
    <property type="entry name" value="LRR_TYP"/>
    <property type="match status" value="10"/>
</dbReference>
<accession>A0A5N5FFT7</accession>
<keyword evidence="10 16" id="KW-0675">Receptor</keyword>